<evidence type="ECO:0000256" key="3">
    <source>
        <dbReference type="ARBA" id="ARBA00022827"/>
    </source>
</evidence>
<evidence type="ECO:0000313" key="7">
    <source>
        <dbReference type="Proteomes" id="UP000298179"/>
    </source>
</evidence>
<dbReference type="OrthoDB" id="9791689at2"/>
<gene>
    <name evidence="6" type="ORF">E3C22_00580</name>
    <name evidence="5" type="ORF">E3C22_17620</name>
</gene>
<dbReference type="Gene3D" id="3.30.70.2450">
    <property type="match status" value="1"/>
</dbReference>
<evidence type="ECO:0000313" key="5">
    <source>
        <dbReference type="EMBL" id="TFF20711.1"/>
    </source>
</evidence>
<reference evidence="5 7" key="1">
    <citation type="submission" date="2019-03" db="EMBL/GenBank/DDBJ databases">
        <title>Jiella endophytica sp. nov., a novel endophytic bacterium isolated from root of Ficus microcarpa Linn. f.</title>
        <authorList>
            <person name="Tuo L."/>
        </authorList>
    </citation>
    <scope>NUCLEOTIDE SEQUENCE [LARGE SCALE GENOMIC DNA]</scope>
    <source>
        <strain evidence="5 7">CBS5Q-3</strain>
    </source>
</reference>
<proteinExistence type="predicted"/>
<dbReference type="Pfam" id="PF01494">
    <property type="entry name" value="FAD_binding_3"/>
    <property type="match status" value="1"/>
</dbReference>
<dbReference type="PANTHER" id="PTHR43004:SF19">
    <property type="entry name" value="BINDING MONOOXYGENASE, PUTATIVE (JCVI)-RELATED"/>
    <property type="match status" value="1"/>
</dbReference>
<dbReference type="EMBL" id="SOZD01000001">
    <property type="protein sequence ID" value="TFF27012.1"/>
    <property type="molecule type" value="Genomic_DNA"/>
</dbReference>
<dbReference type="PRINTS" id="PR00420">
    <property type="entry name" value="RNGMNOXGNASE"/>
</dbReference>
<dbReference type="InterPro" id="IPR050641">
    <property type="entry name" value="RIFMO-like"/>
</dbReference>
<evidence type="ECO:0000256" key="2">
    <source>
        <dbReference type="ARBA" id="ARBA00022630"/>
    </source>
</evidence>
<evidence type="ECO:0000259" key="4">
    <source>
        <dbReference type="Pfam" id="PF01494"/>
    </source>
</evidence>
<evidence type="ECO:0000313" key="6">
    <source>
        <dbReference type="EMBL" id="TFF27012.1"/>
    </source>
</evidence>
<accession>A0A4Y8RES3</accession>
<dbReference type="Proteomes" id="UP000298179">
    <property type="component" value="Unassembled WGS sequence"/>
</dbReference>
<dbReference type="GO" id="GO:0016709">
    <property type="term" value="F:oxidoreductase activity, acting on paired donors, with incorporation or reduction of molecular oxygen, NAD(P)H as one donor, and incorporation of one atom of oxygen"/>
    <property type="evidence" value="ECO:0007669"/>
    <property type="project" value="UniProtKB-ARBA"/>
</dbReference>
<protein>
    <submittedName>
        <fullName evidence="5">Monooxygenase</fullName>
    </submittedName>
</protein>
<dbReference type="EMBL" id="SOZD01000005">
    <property type="protein sequence ID" value="TFF20711.1"/>
    <property type="molecule type" value="Genomic_DNA"/>
</dbReference>
<comment type="caution">
    <text evidence="5">The sequence shown here is derived from an EMBL/GenBank/DDBJ whole genome shotgun (WGS) entry which is preliminary data.</text>
</comment>
<dbReference type="InterPro" id="IPR036188">
    <property type="entry name" value="FAD/NAD-bd_sf"/>
</dbReference>
<keyword evidence="5" id="KW-0503">Monooxygenase</keyword>
<keyword evidence="3" id="KW-0274">FAD</keyword>
<comment type="cofactor">
    <cofactor evidence="1">
        <name>FAD</name>
        <dbReference type="ChEBI" id="CHEBI:57692"/>
    </cofactor>
</comment>
<dbReference type="AlphaFoldDB" id="A0A4Y8RES3"/>
<feature type="domain" description="FAD-binding" evidence="4">
    <location>
        <begin position="7"/>
        <end position="318"/>
    </location>
</feature>
<dbReference type="SUPFAM" id="SSF51905">
    <property type="entry name" value="FAD/NAD(P)-binding domain"/>
    <property type="match status" value="1"/>
</dbReference>
<keyword evidence="5" id="KW-0560">Oxidoreductase</keyword>
<dbReference type="PANTHER" id="PTHR43004">
    <property type="entry name" value="TRK SYSTEM POTASSIUM UPTAKE PROTEIN"/>
    <property type="match status" value="1"/>
</dbReference>
<dbReference type="InterPro" id="IPR002938">
    <property type="entry name" value="FAD-bd"/>
</dbReference>
<organism evidence="5 7">
    <name type="scientific">Jiella endophytica</name>
    <dbReference type="NCBI Taxonomy" id="2558362"/>
    <lineage>
        <taxon>Bacteria</taxon>
        <taxon>Pseudomonadati</taxon>
        <taxon>Pseudomonadota</taxon>
        <taxon>Alphaproteobacteria</taxon>
        <taxon>Hyphomicrobiales</taxon>
        <taxon>Aurantimonadaceae</taxon>
        <taxon>Jiella</taxon>
    </lineage>
</organism>
<evidence type="ECO:0000256" key="1">
    <source>
        <dbReference type="ARBA" id="ARBA00001974"/>
    </source>
</evidence>
<sequence length="370" mass="39971">MARDGIVLIAGAGPVGLAAAVELTRRGVAVRIVDAGEGPTPADQSRALAVLPTTLRIFEASGITTKLLAAGTKITGADIALDDKPAFAFDFSDADTPYPFILAFPQGGTERLMIEWLAAHSVPVEWSVGLDTVGETHRPTAMLSNGERVEAAAILGCDGSHSRVRQELGVPWSGEGYPGAFALADVVFDEPIDAHRGKLSIGSSREKSHALLPMGENRARLIGFHDSPEALVEAFRASIAEVTWKSTFHVSFRHAERMSRGKVFLAGDAAHVHSPVGGRGMNLGIWDVAAFAHLYCEHRETEYETQRLPVARAVIDQTREMTDRLGRPPAYLGSMLKYAMPMATMLAPVRRKIAERVLALDLPQPEWLHS</sequence>
<dbReference type="RefSeq" id="WP_134759208.1">
    <property type="nucleotide sequence ID" value="NZ_SOZD01000001.1"/>
</dbReference>
<dbReference type="Gene3D" id="3.50.50.60">
    <property type="entry name" value="FAD/NAD(P)-binding domain"/>
    <property type="match status" value="1"/>
</dbReference>
<keyword evidence="2" id="KW-0285">Flavoprotein</keyword>
<keyword evidence="7" id="KW-1185">Reference proteome</keyword>
<name>A0A4Y8RES3_9HYPH</name>
<dbReference type="GO" id="GO:0071949">
    <property type="term" value="F:FAD binding"/>
    <property type="evidence" value="ECO:0007669"/>
    <property type="project" value="InterPro"/>
</dbReference>